<sequence length="102" mass="11296">MCTSKFVKYTCGCKKEMEFIQCEARRGSNVKCDPVEKAWGKDSSTTARNTWLSRTRQSNITIKMAMLSDFIVARLVGGSCSLVHSPATGGTHTWPSPRLHIA</sequence>
<evidence type="ECO:0000313" key="1">
    <source>
        <dbReference type="EMBL" id="KAH7054337.1"/>
    </source>
</evidence>
<gene>
    <name evidence="1" type="ORF">B0J12DRAFT_450414</name>
</gene>
<organism evidence="1 2">
    <name type="scientific">Macrophomina phaseolina</name>
    <dbReference type="NCBI Taxonomy" id="35725"/>
    <lineage>
        <taxon>Eukaryota</taxon>
        <taxon>Fungi</taxon>
        <taxon>Dikarya</taxon>
        <taxon>Ascomycota</taxon>
        <taxon>Pezizomycotina</taxon>
        <taxon>Dothideomycetes</taxon>
        <taxon>Dothideomycetes incertae sedis</taxon>
        <taxon>Botryosphaeriales</taxon>
        <taxon>Botryosphaeriaceae</taxon>
        <taxon>Macrophomina</taxon>
    </lineage>
</organism>
<dbReference type="Proteomes" id="UP000774617">
    <property type="component" value="Unassembled WGS sequence"/>
</dbReference>
<name>A0ABQ8GFB5_9PEZI</name>
<proteinExistence type="predicted"/>
<dbReference type="EMBL" id="JAGTJR010000009">
    <property type="protein sequence ID" value="KAH7054337.1"/>
    <property type="molecule type" value="Genomic_DNA"/>
</dbReference>
<evidence type="ECO:0000313" key="2">
    <source>
        <dbReference type="Proteomes" id="UP000774617"/>
    </source>
</evidence>
<comment type="caution">
    <text evidence="1">The sequence shown here is derived from an EMBL/GenBank/DDBJ whole genome shotgun (WGS) entry which is preliminary data.</text>
</comment>
<keyword evidence="2" id="KW-1185">Reference proteome</keyword>
<accession>A0ABQ8GFB5</accession>
<protein>
    <submittedName>
        <fullName evidence="1">Uncharacterized protein</fullName>
    </submittedName>
</protein>
<reference evidence="1 2" key="1">
    <citation type="journal article" date="2021" name="Nat. Commun.">
        <title>Genetic determinants of endophytism in the Arabidopsis root mycobiome.</title>
        <authorList>
            <person name="Mesny F."/>
            <person name="Miyauchi S."/>
            <person name="Thiergart T."/>
            <person name="Pickel B."/>
            <person name="Atanasova L."/>
            <person name="Karlsson M."/>
            <person name="Huettel B."/>
            <person name="Barry K.W."/>
            <person name="Haridas S."/>
            <person name="Chen C."/>
            <person name="Bauer D."/>
            <person name="Andreopoulos W."/>
            <person name="Pangilinan J."/>
            <person name="LaButti K."/>
            <person name="Riley R."/>
            <person name="Lipzen A."/>
            <person name="Clum A."/>
            <person name="Drula E."/>
            <person name="Henrissat B."/>
            <person name="Kohler A."/>
            <person name="Grigoriev I.V."/>
            <person name="Martin F.M."/>
            <person name="Hacquard S."/>
        </authorList>
    </citation>
    <scope>NUCLEOTIDE SEQUENCE [LARGE SCALE GENOMIC DNA]</scope>
    <source>
        <strain evidence="1 2">MPI-SDFR-AT-0080</strain>
    </source>
</reference>